<keyword evidence="4" id="KW-1185">Reference proteome</keyword>
<evidence type="ECO:0000313" key="4">
    <source>
        <dbReference type="Proteomes" id="UP001189303"/>
    </source>
</evidence>
<proteinExistence type="predicted"/>
<dbReference type="Proteomes" id="UP001199322">
    <property type="component" value="Unassembled WGS sequence"/>
</dbReference>
<evidence type="ECO:0000313" key="3">
    <source>
        <dbReference type="EMBL" id="MBX3888801.1"/>
    </source>
</evidence>
<accession>A0A2P4RDE7</accession>
<dbReference type="InterPro" id="IPR014710">
    <property type="entry name" value="RmlC-like_jellyroll"/>
</dbReference>
<dbReference type="Proteomes" id="UP001189303">
    <property type="component" value="Unassembled WGS sequence"/>
</dbReference>
<name>A0A2P4RDE7_RALPI</name>
<dbReference type="InterPro" id="IPR013096">
    <property type="entry name" value="Cupin_2"/>
</dbReference>
<dbReference type="EMBL" id="QGBI01000003">
    <property type="protein sequence ID" value="MBX3888801.1"/>
    <property type="molecule type" value="Genomic_DNA"/>
</dbReference>
<dbReference type="Pfam" id="PF07883">
    <property type="entry name" value="Cupin_2"/>
    <property type="match status" value="1"/>
</dbReference>
<dbReference type="AlphaFoldDB" id="A0A2P4RDE7"/>
<feature type="domain" description="Cupin type-2" evidence="1">
    <location>
        <begin position="20"/>
        <end position="72"/>
    </location>
</feature>
<evidence type="ECO:0000313" key="5">
    <source>
        <dbReference type="Proteomes" id="UP001199322"/>
    </source>
</evidence>
<sequence length="87" mass="9738">MDRDAFVSALRAEGFTEFVLVTREPGELDTHTHPFEAKALILAGEIRIRAEGAERVYRPGDTFHLAANAPHTERYGAQGVQYLVARR</sequence>
<organism evidence="3 5">
    <name type="scientific">Ralstonia pickettii</name>
    <name type="common">Burkholderia pickettii</name>
    <dbReference type="NCBI Taxonomy" id="329"/>
    <lineage>
        <taxon>Bacteria</taxon>
        <taxon>Pseudomonadati</taxon>
        <taxon>Pseudomonadota</taxon>
        <taxon>Betaproteobacteria</taxon>
        <taxon>Burkholderiales</taxon>
        <taxon>Burkholderiaceae</taxon>
        <taxon>Ralstonia</taxon>
    </lineage>
</organism>
<evidence type="ECO:0000259" key="1">
    <source>
        <dbReference type="Pfam" id="PF07883"/>
    </source>
</evidence>
<protein>
    <submittedName>
        <fullName evidence="3">Cupin domain-containing protein</fullName>
    </submittedName>
</protein>
<dbReference type="Gene3D" id="2.60.120.10">
    <property type="entry name" value="Jelly Rolls"/>
    <property type="match status" value="1"/>
</dbReference>
<dbReference type="SUPFAM" id="SSF51182">
    <property type="entry name" value="RmlC-like cupins"/>
    <property type="match status" value="1"/>
</dbReference>
<reference evidence="3" key="1">
    <citation type="submission" date="2018-06" db="EMBL/GenBank/DDBJ databases">
        <authorList>
            <person name="O'Rourke A."/>
        </authorList>
    </citation>
    <scope>NUCLEOTIDE SEQUENCE</scope>
    <source>
        <strain evidence="3">132550021-3</strain>
    </source>
</reference>
<evidence type="ECO:0000313" key="2">
    <source>
        <dbReference type="EMBL" id="CAJ0722158.1"/>
    </source>
</evidence>
<dbReference type="RefSeq" id="WP_103519164.1">
    <property type="nucleotide sequence ID" value="NZ_CATWFT010000001.1"/>
</dbReference>
<comment type="caution">
    <text evidence="3">The sequence shown here is derived from an EMBL/GenBank/DDBJ whole genome shotgun (WGS) entry which is preliminary data.</text>
</comment>
<dbReference type="EMBL" id="CATWFT010000001">
    <property type="protein sequence ID" value="CAJ0722158.1"/>
    <property type="molecule type" value="Genomic_DNA"/>
</dbReference>
<dbReference type="InterPro" id="IPR011051">
    <property type="entry name" value="RmlC_Cupin_sf"/>
</dbReference>
<reference evidence="2 4" key="2">
    <citation type="submission" date="2023-07" db="EMBL/GenBank/DDBJ databases">
        <authorList>
            <person name="Peeters C."/>
        </authorList>
    </citation>
    <scope>NUCLEOTIDE SEQUENCE [LARGE SCALE GENOMIC DNA]</scope>
    <source>
        <strain evidence="2 4">R-38712</strain>
    </source>
</reference>
<gene>
    <name evidence="3" type="ORF">DEE74_02835</name>
    <name evidence="2" type="ORF">R38712_00695</name>
</gene>